<evidence type="ECO:0000313" key="1">
    <source>
        <dbReference type="EMBL" id="AJT50600.1"/>
    </source>
</evidence>
<dbReference type="AlphaFoldDB" id="A0A0D4CL13"/>
<organism evidence="1 2">
    <name type="scientific">Limosilactobacillus mucosae LM1</name>
    <dbReference type="NCBI Taxonomy" id="1130798"/>
    <lineage>
        <taxon>Bacteria</taxon>
        <taxon>Bacillati</taxon>
        <taxon>Bacillota</taxon>
        <taxon>Bacilli</taxon>
        <taxon>Lactobacillales</taxon>
        <taxon>Lactobacillaceae</taxon>
        <taxon>Limosilactobacillus</taxon>
    </lineage>
</organism>
<accession>A0A0D4CL13</accession>
<dbReference type="Proteomes" id="UP000003645">
    <property type="component" value="Chromosome"/>
</dbReference>
<reference evidence="1 2" key="1">
    <citation type="journal article" date="2012" name="J. Bacteriol.">
        <title>Genome sequence of Lactobacillus mucosae LM1, isolated from piglet feces.</title>
        <authorList>
            <person name="Lee J.H."/>
            <person name="Valeriano V.D."/>
            <person name="Shin Y.R."/>
            <person name="Chae J.P."/>
            <person name="Kim G.B."/>
            <person name="Ham J.S."/>
            <person name="Chun J."/>
            <person name="Kang D.K."/>
        </authorList>
    </citation>
    <scope>NUCLEOTIDE SEQUENCE [LARGE SCALE GENOMIC DNA]</scope>
    <source>
        <strain evidence="1 2">LM1</strain>
    </source>
</reference>
<dbReference type="EMBL" id="CP011013">
    <property type="protein sequence ID" value="AJT50600.1"/>
    <property type="molecule type" value="Genomic_DNA"/>
</dbReference>
<keyword evidence="2" id="KW-1185">Reference proteome</keyword>
<gene>
    <name evidence="1" type="ORF">LBLM1_05840</name>
</gene>
<sequence length="113" mass="13910">MKYANKLTDVELKYLYARRLKTVPNRIDNFQFYQSSGDRWIELSGDYRTSDFLLQDVIYIDDYTVYDEFRIYIEATRMYRQFMLNKFGRQYQDDCFWYVDQPGVTLRLKRSGR</sequence>
<dbReference type="KEGG" id="lmu:LBLM1_05840"/>
<protein>
    <submittedName>
        <fullName evidence="1">Uncharacterized protein</fullName>
    </submittedName>
</protein>
<dbReference type="RefSeq" id="WP_006499501.1">
    <property type="nucleotide sequence ID" value="NZ_CP011013.1"/>
</dbReference>
<proteinExistence type="predicted"/>
<name>A0A0D4CL13_LIMMU</name>
<evidence type="ECO:0000313" key="2">
    <source>
        <dbReference type="Proteomes" id="UP000003645"/>
    </source>
</evidence>
<dbReference type="HOGENOM" id="CLU_2130311_0_0_9"/>
<dbReference type="STRING" id="1130798.LBLM1_05840"/>